<evidence type="ECO:0000259" key="4">
    <source>
        <dbReference type="Pfam" id="PF07731"/>
    </source>
</evidence>
<keyword evidence="3" id="KW-0186">Copper</keyword>
<dbReference type="AlphaFoldDB" id="A0A1T2XD10"/>
<evidence type="ECO:0000256" key="1">
    <source>
        <dbReference type="ARBA" id="ARBA00022723"/>
    </source>
</evidence>
<dbReference type="PANTHER" id="PTHR11709:SF394">
    <property type="entry name" value="FI03373P-RELATED"/>
    <property type="match status" value="1"/>
</dbReference>
<dbReference type="PANTHER" id="PTHR11709">
    <property type="entry name" value="MULTI-COPPER OXIDASE"/>
    <property type="match status" value="1"/>
</dbReference>
<reference evidence="6 7" key="1">
    <citation type="submission" date="2017-01" db="EMBL/GenBank/DDBJ databases">
        <title>Genome analysis of Paenibacillus selenitrireducens ES3-24.</title>
        <authorList>
            <person name="Xu D."/>
            <person name="Yao R."/>
            <person name="Zheng S."/>
        </authorList>
    </citation>
    <scope>NUCLEOTIDE SEQUENCE [LARGE SCALE GENOMIC DNA]</scope>
    <source>
        <strain evidence="6 7">ES3-24</strain>
    </source>
</reference>
<dbReference type="RefSeq" id="WP_078499469.1">
    <property type="nucleotide sequence ID" value="NZ_MSZX01000005.1"/>
</dbReference>
<evidence type="ECO:0000256" key="2">
    <source>
        <dbReference type="ARBA" id="ARBA00023002"/>
    </source>
</evidence>
<dbReference type="InterPro" id="IPR008972">
    <property type="entry name" value="Cupredoxin"/>
</dbReference>
<feature type="domain" description="Plastocyanin-like" evidence="4">
    <location>
        <begin position="174"/>
        <end position="283"/>
    </location>
</feature>
<dbReference type="STRING" id="1324314.BVG16_14910"/>
<protein>
    <submittedName>
        <fullName evidence="6">Copper oxidase</fullName>
    </submittedName>
</protein>
<dbReference type="SUPFAM" id="SSF49503">
    <property type="entry name" value="Cupredoxins"/>
    <property type="match status" value="2"/>
</dbReference>
<dbReference type="Gene3D" id="2.60.40.420">
    <property type="entry name" value="Cupredoxins - blue copper proteins"/>
    <property type="match status" value="2"/>
</dbReference>
<organism evidence="6 7">
    <name type="scientific">Paenibacillus selenitireducens</name>
    <dbReference type="NCBI Taxonomy" id="1324314"/>
    <lineage>
        <taxon>Bacteria</taxon>
        <taxon>Bacillati</taxon>
        <taxon>Bacillota</taxon>
        <taxon>Bacilli</taxon>
        <taxon>Bacillales</taxon>
        <taxon>Paenibacillaceae</taxon>
        <taxon>Paenibacillus</taxon>
    </lineage>
</organism>
<proteinExistence type="predicted"/>
<keyword evidence="7" id="KW-1185">Reference proteome</keyword>
<evidence type="ECO:0000256" key="3">
    <source>
        <dbReference type="ARBA" id="ARBA00023008"/>
    </source>
</evidence>
<dbReference type="EMBL" id="MSZX01000005">
    <property type="protein sequence ID" value="OPA77725.1"/>
    <property type="molecule type" value="Genomic_DNA"/>
</dbReference>
<dbReference type="InterPro" id="IPR045087">
    <property type="entry name" value="Cu-oxidase_fam"/>
</dbReference>
<name>A0A1T2XD10_9BACL</name>
<sequence length="299" mass="33320">MVITPNVPTLSYVLKDGVKHFELVAEQVELEILPGIRLKGLGYNGSIPGPTIMVYPGDQVNIRVSNQLDEGTSVHWHGLDVPNAMDGVPCIEPSPVIPPNYYYEYRFTVVNPPGTHMYHSHFNSIPQIMGGLAGAFIILDPPGHGLCVDRDYFIMLHEFHLNGLAKGEVKPGLYDMDPYSDMFNFFTMNGRCFPHTESLPVKLGDQVRIRLGNLGMHIHPIHLHGHPFSIIASDGNPIGWEQQLMKSTIPVAPGETYDILFQANNPGIWPFHCHMPHHMANNFTKSAGGMFTTVVYRSN</sequence>
<keyword evidence="1" id="KW-0479">Metal-binding</keyword>
<gene>
    <name evidence="6" type="ORF">BVG16_14910</name>
</gene>
<dbReference type="GO" id="GO:0005507">
    <property type="term" value="F:copper ion binding"/>
    <property type="evidence" value="ECO:0007669"/>
    <property type="project" value="InterPro"/>
</dbReference>
<comment type="caution">
    <text evidence="6">The sequence shown here is derived from an EMBL/GenBank/DDBJ whole genome shotgun (WGS) entry which is preliminary data.</text>
</comment>
<accession>A0A1T2XD10</accession>
<dbReference type="Proteomes" id="UP000190188">
    <property type="component" value="Unassembled WGS sequence"/>
</dbReference>
<feature type="domain" description="Plastocyanin-like" evidence="5">
    <location>
        <begin position="35"/>
        <end position="141"/>
    </location>
</feature>
<evidence type="ECO:0000313" key="6">
    <source>
        <dbReference type="EMBL" id="OPA77725.1"/>
    </source>
</evidence>
<keyword evidence="2" id="KW-0560">Oxidoreductase</keyword>
<dbReference type="OrthoDB" id="9757546at2"/>
<dbReference type="Pfam" id="PF07732">
    <property type="entry name" value="Cu-oxidase_3"/>
    <property type="match status" value="1"/>
</dbReference>
<dbReference type="InterPro" id="IPR011706">
    <property type="entry name" value="Cu-oxidase_C"/>
</dbReference>
<dbReference type="InterPro" id="IPR011707">
    <property type="entry name" value="Cu-oxidase-like_N"/>
</dbReference>
<dbReference type="Pfam" id="PF07731">
    <property type="entry name" value="Cu-oxidase_2"/>
    <property type="match status" value="1"/>
</dbReference>
<dbReference type="GO" id="GO:0016491">
    <property type="term" value="F:oxidoreductase activity"/>
    <property type="evidence" value="ECO:0007669"/>
    <property type="project" value="UniProtKB-KW"/>
</dbReference>
<dbReference type="CDD" id="cd04202">
    <property type="entry name" value="CuRO_D2_2dMcoN_like"/>
    <property type="match status" value="1"/>
</dbReference>
<evidence type="ECO:0000259" key="5">
    <source>
        <dbReference type="Pfam" id="PF07732"/>
    </source>
</evidence>
<evidence type="ECO:0000313" key="7">
    <source>
        <dbReference type="Proteomes" id="UP000190188"/>
    </source>
</evidence>